<proteinExistence type="predicted"/>
<sequence length="236" mass="23824">MVLLALVGGAVSLARRIPEYQKRSAVGYVPTQKQSILTSIQVREVVVFQIMQLVSAPFIAVVAFYAIAPNTMSSAIGLAFLSGFSSELILLQIRGVIEGLQPHSTSSGNPANKPDPSASDGSSNAPVPPEGLSQTKTEQTMGDGSGSDAPSTAGFTVSGIVVGAAGEPVGGATISLVNSKATATTGVDGRFSLESVPSGDDHMSISKGELQASQDITVSDSPVDVGEIHLGAGGAG</sequence>
<dbReference type="SUPFAM" id="SSF49452">
    <property type="entry name" value="Starch-binding domain-like"/>
    <property type="match status" value="1"/>
</dbReference>
<protein>
    <submittedName>
        <fullName evidence="3">Carboxypeptidase regulatory-like domain-containing protein</fullName>
    </submittedName>
</protein>
<dbReference type="EMBL" id="CP026113">
    <property type="protein sequence ID" value="AUT64892.1"/>
    <property type="molecule type" value="Genomic_DNA"/>
</dbReference>
<evidence type="ECO:0000313" key="4">
    <source>
        <dbReference type="Proteomes" id="UP000243502"/>
    </source>
</evidence>
<name>A0A2I8EZT8_9BURK</name>
<keyword evidence="3" id="KW-0645">Protease</keyword>
<dbReference type="Gene3D" id="2.60.40.1120">
    <property type="entry name" value="Carboxypeptidase-like, regulatory domain"/>
    <property type="match status" value="1"/>
</dbReference>
<dbReference type="Proteomes" id="UP000243502">
    <property type="component" value="Chromosome 3"/>
</dbReference>
<evidence type="ECO:0000313" key="3">
    <source>
        <dbReference type="EMBL" id="AUT64892.1"/>
    </source>
</evidence>
<dbReference type="KEGG" id="pter:C2L65_35315"/>
<feature type="transmembrane region" description="Helical" evidence="2">
    <location>
        <begin position="75"/>
        <end position="97"/>
    </location>
</feature>
<keyword evidence="2" id="KW-0472">Membrane</keyword>
<reference evidence="3 4" key="1">
    <citation type="submission" date="2018-01" db="EMBL/GenBank/DDBJ databases">
        <title>Species boundaries and ecological features among Paraburkholderia terrae DSMZ17804T, P. hospita DSMZ17164T and P. caribensis DSMZ13236T.</title>
        <authorList>
            <person name="Pratama A.A."/>
        </authorList>
    </citation>
    <scope>NUCLEOTIDE SEQUENCE [LARGE SCALE GENOMIC DNA]</scope>
    <source>
        <strain evidence="3 4">DSM 17804</strain>
    </source>
</reference>
<dbReference type="AlphaFoldDB" id="A0A2I8EZT8"/>
<keyword evidence="2" id="KW-0812">Transmembrane</keyword>
<dbReference type="GO" id="GO:0030246">
    <property type="term" value="F:carbohydrate binding"/>
    <property type="evidence" value="ECO:0007669"/>
    <property type="project" value="InterPro"/>
</dbReference>
<accession>A0A2I8EZT8</accession>
<keyword evidence="3" id="KW-0121">Carboxypeptidase</keyword>
<dbReference type="GO" id="GO:0004180">
    <property type="term" value="F:carboxypeptidase activity"/>
    <property type="evidence" value="ECO:0007669"/>
    <property type="project" value="UniProtKB-KW"/>
</dbReference>
<feature type="region of interest" description="Disordered" evidence="1">
    <location>
        <begin position="101"/>
        <end position="152"/>
    </location>
</feature>
<keyword evidence="2" id="KW-1133">Transmembrane helix</keyword>
<keyword evidence="3" id="KW-0378">Hydrolase</keyword>
<dbReference type="InterPro" id="IPR013784">
    <property type="entry name" value="Carb-bd-like_fold"/>
</dbReference>
<dbReference type="Pfam" id="PF13620">
    <property type="entry name" value="CarboxypepD_reg"/>
    <property type="match status" value="1"/>
</dbReference>
<evidence type="ECO:0000256" key="2">
    <source>
        <dbReference type="SAM" id="Phobius"/>
    </source>
</evidence>
<evidence type="ECO:0000256" key="1">
    <source>
        <dbReference type="SAM" id="MobiDB-lite"/>
    </source>
</evidence>
<feature type="compositionally biased region" description="Polar residues" evidence="1">
    <location>
        <begin position="132"/>
        <end position="152"/>
    </location>
</feature>
<gene>
    <name evidence="3" type="ORF">C2L65_35315</name>
</gene>
<organism evidence="3 4">
    <name type="scientific">Paraburkholderia terrae</name>
    <dbReference type="NCBI Taxonomy" id="311230"/>
    <lineage>
        <taxon>Bacteria</taxon>
        <taxon>Pseudomonadati</taxon>
        <taxon>Pseudomonadota</taxon>
        <taxon>Betaproteobacteria</taxon>
        <taxon>Burkholderiales</taxon>
        <taxon>Burkholderiaceae</taxon>
        <taxon>Paraburkholderia</taxon>
    </lineage>
</organism>
<feature type="transmembrane region" description="Helical" evidence="2">
    <location>
        <begin position="46"/>
        <end position="68"/>
    </location>
</feature>